<reference evidence="7 8" key="1">
    <citation type="submission" date="2019-04" db="EMBL/GenBank/DDBJ databases">
        <title>Cohnella sp. nov. isolated from preserved vegetables.</title>
        <authorList>
            <person name="Lin S.-Y."/>
            <person name="Hung M.-H."/>
            <person name="Young C.-C."/>
        </authorList>
    </citation>
    <scope>NUCLEOTIDE SEQUENCE [LARGE SCALE GENOMIC DNA]</scope>
    <source>
        <strain evidence="7 8">CC-MHH1044</strain>
    </source>
</reference>
<dbReference type="Pfam" id="PF00271">
    <property type="entry name" value="Helicase_C"/>
    <property type="match status" value="1"/>
</dbReference>
<dbReference type="SMART" id="SM00490">
    <property type="entry name" value="HELICc"/>
    <property type="match status" value="1"/>
</dbReference>
<dbReference type="Gene3D" id="3.40.50.300">
    <property type="entry name" value="P-loop containing nucleotide triphosphate hydrolases"/>
    <property type="match status" value="2"/>
</dbReference>
<dbReference type="OrthoDB" id="9815222at2"/>
<dbReference type="PANTHER" id="PTHR12131:SF1">
    <property type="entry name" value="ATP-DEPENDENT RNA HELICASE SUPV3L1, MITOCHONDRIAL-RELATED"/>
    <property type="match status" value="1"/>
</dbReference>
<evidence type="ECO:0000259" key="6">
    <source>
        <dbReference type="PROSITE" id="PS51194"/>
    </source>
</evidence>
<accession>A0A4S4CEL7</accession>
<dbReference type="Pfam" id="PF00270">
    <property type="entry name" value="DEAD"/>
    <property type="match status" value="1"/>
</dbReference>
<dbReference type="AlphaFoldDB" id="A0A4S4CEL7"/>
<dbReference type="InterPro" id="IPR027417">
    <property type="entry name" value="P-loop_NTPase"/>
</dbReference>
<dbReference type="InterPro" id="IPR014001">
    <property type="entry name" value="Helicase_ATP-bd"/>
</dbReference>
<evidence type="ECO:0000256" key="2">
    <source>
        <dbReference type="ARBA" id="ARBA00022801"/>
    </source>
</evidence>
<evidence type="ECO:0000313" key="7">
    <source>
        <dbReference type="EMBL" id="THF84445.1"/>
    </source>
</evidence>
<sequence length="716" mass="83710">MAKMSKLNFYEIKTILSLPEVSLDQCSEILAWIDVNEKISDQQKHAREILFRLLDRKQSLPQAILPVLFDYVENLGYYPYLEANKEGMSLKSTLHYEFFRSENIPEIVMHQKQAEVYNLLSNERSVILSAPTSFGKSLIIEEIVASNKYNNIVIILPTLALIDEVRQKLSRYAGVYKLIFTTKQRIGEKNIFILTPEKFIELENFPQVEFFIIDEFYKVSYNNDDDERVNVLNHVFYKLMKQTKSFYLLGPNIDTIPNTFEETYGCEFLSTNYATVATDEIYINRNPGNEFEQLKELLDQLEEPTLIYCQSPASSEKHAKLLAEIYQEQNRNQTTVHIDAIEWIKKNIHPEWSLTKTLESKIAFHHGVIPRYLGRYIVNEFNKGNIKYLFCTSTLIEGINTSAKNVVIFENKKGRGKITHFDYKNICGRAGRMRRYFVGNVYSFHTPPEQLSMHVDFPWFTQDSSSEEVLIQLDYSDLKDGSRQKIQNYIDQDFLDLDVIKRNNNLTVSGQIELAKELTNKIDYYHRFLNWSQFPTSIQLKVCCELIWKYFVVNPKDGVFSDKMLHYYVNSYRMSQQPITASFIKNILMNDKKVKDTDDAVQKALKIIRKWFEFRFPKLLLGLEQIQKSIFLKHKKTYGDYKMFASSIESGLINPTLSDLEEFGLPLSLLRKVEKYLNNIEDQDLDGVIGQIKKLDISKINLDKFEKKLLEEFIGS</sequence>
<dbReference type="InterPro" id="IPR001650">
    <property type="entry name" value="Helicase_C-like"/>
</dbReference>
<dbReference type="SUPFAM" id="SSF52540">
    <property type="entry name" value="P-loop containing nucleoside triphosphate hydrolases"/>
    <property type="match status" value="2"/>
</dbReference>
<evidence type="ECO:0000313" key="8">
    <source>
        <dbReference type="Proteomes" id="UP000310636"/>
    </source>
</evidence>
<dbReference type="PANTHER" id="PTHR12131">
    <property type="entry name" value="ATP-DEPENDENT RNA AND DNA HELICASE"/>
    <property type="match status" value="1"/>
</dbReference>
<evidence type="ECO:0000256" key="1">
    <source>
        <dbReference type="ARBA" id="ARBA00022741"/>
    </source>
</evidence>
<dbReference type="GO" id="GO:0003676">
    <property type="term" value="F:nucleic acid binding"/>
    <property type="evidence" value="ECO:0007669"/>
    <property type="project" value="InterPro"/>
</dbReference>
<dbReference type="EMBL" id="SSOB01000001">
    <property type="protein sequence ID" value="THF84445.1"/>
    <property type="molecule type" value="Genomic_DNA"/>
</dbReference>
<dbReference type="InterPro" id="IPR050699">
    <property type="entry name" value="RNA-DNA_Helicase"/>
</dbReference>
<proteinExistence type="predicted"/>
<keyword evidence="3 7" id="KW-0347">Helicase</keyword>
<evidence type="ECO:0000256" key="4">
    <source>
        <dbReference type="ARBA" id="ARBA00022840"/>
    </source>
</evidence>
<gene>
    <name evidence="7" type="ORF">E6C55_00200</name>
</gene>
<dbReference type="GO" id="GO:0004386">
    <property type="term" value="F:helicase activity"/>
    <property type="evidence" value="ECO:0007669"/>
    <property type="project" value="UniProtKB-KW"/>
</dbReference>
<keyword evidence="8" id="KW-1185">Reference proteome</keyword>
<protein>
    <submittedName>
        <fullName evidence="7">DEAD/DEAH box helicase</fullName>
    </submittedName>
</protein>
<dbReference type="PROSITE" id="PS51192">
    <property type="entry name" value="HELICASE_ATP_BIND_1"/>
    <property type="match status" value="1"/>
</dbReference>
<comment type="caution">
    <text evidence="7">The sequence shown here is derived from an EMBL/GenBank/DDBJ whole genome shotgun (WGS) entry which is preliminary data.</text>
</comment>
<dbReference type="PROSITE" id="PS51194">
    <property type="entry name" value="HELICASE_CTER"/>
    <property type="match status" value="1"/>
</dbReference>
<name>A0A4S4CEL7_9BACL</name>
<keyword evidence="4" id="KW-0067">ATP-binding</keyword>
<dbReference type="Proteomes" id="UP000310636">
    <property type="component" value="Unassembled WGS sequence"/>
</dbReference>
<keyword evidence="1" id="KW-0547">Nucleotide-binding</keyword>
<dbReference type="InterPro" id="IPR011545">
    <property type="entry name" value="DEAD/DEAH_box_helicase_dom"/>
</dbReference>
<dbReference type="GO" id="GO:0016787">
    <property type="term" value="F:hydrolase activity"/>
    <property type="evidence" value="ECO:0007669"/>
    <property type="project" value="UniProtKB-KW"/>
</dbReference>
<dbReference type="GO" id="GO:0005524">
    <property type="term" value="F:ATP binding"/>
    <property type="evidence" value="ECO:0007669"/>
    <property type="project" value="UniProtKB-KW"/>
</dbReference>
<feature type="domain" description="Helicase C-terminal" evidence="6">
    <location>
        <begin position="293"/>
        <end position="490"/>
    </location>
</feature>
<evidence type="ECO:0000259" key="5">
    <source>
        <dbReference type="PROSITE" id="PS51192"/>
    </source>
</evidence>
<keyword evidence="2" id="KW-0378">Hydrolase</keyword>
<feature type="domain" description="Helicase ATP-binding" evidence="5">
    <location>
        <begin position="117"/>
        <end position="250"/>
    </location>
</feature>
<organism evidence="7 8">
    <name type="scientific">Cohnella fermenti</name>
    <dbReference type="NCBI Taxonomy" id="2565925"/>
    <lineage>
        <taxon>Bacteria</taxon>
        <taxon>Bacillati</taxon>
        <taxon>Bacillota</taxon>
        <taxon>Bacilli</taxon>
        <taxon>Bacillales</taxon>
        <taxon>Paenibacillaceae</taxon>
        <taxon>Cohnella</taxon>
    </lineage>
</organism>
<dbReference type="SMART" id="SM00487">
    <property type="entry name" value="DEXDc"/>
    <property type="match status" value="1"/>
</dbReference>
<evidence type="ECO:0000256" key="3">
    <source>
        <dbReference type="ARBA" id="ARBA00022806"/>
    </source>
</evidence>